<evidence type="ECO:0000256" key="1">
    <source>
        <dbReference type="SAM" id="MobiDB-lite"/>
    </source>
</evidence>
<comment type="caution">
    <text evidence="2">The sequence shown here is derived from an EMBL/GenBank/DDBJ whole genome shotgun (WGS) entry which is preliminary data.</text>
</comment>
<dbReference type="Proteomes" id="UP000034911">
    <property type="component" value="Unassembled WGS sequence"/>
</dbReference>
<organism evidence="2 3">
    <name type="scientific">Candidatus Magasanikbacteria bacterium GW2011_GWC2_45_8</name>
    <dbReference type="NCBI Taxonomy" id="1619050"/>
    <lineage>
        <taxon>Bacteria</taxon>
        <taxon>Candidatus Magasanikiibacteriota</taxon>
    </lineage>
</organism>
<feature type="compositionally biased region" description="Basic and acidic residues" evidence="1">
    <location>
        <begin position="174"/>
        <end position="186"/>
    </location>
</feature>
<evidence type="ECO:0000313" key="2">
    <source>
        <dbReference type="EMBL" id="KKU14311.1"/>
    </source>
</evidence>
<reference evidence="2 3" key="1">
    <citation type="journal article" date="2015" name="Nature">
        <title>rRNA introns, odd ribosomes, and small enigmatic genomes across a large radiation of phyla.</title>
        <authorList>
            <person name="Brown C.T."/>
            <person name="Hug L.A."/>
            <person name="Thomas B.C."/>
            <person name="Sharon I."/>
            <person name="Castelle C.J."/>
            <person name="Singh A."/>
            <person name="Wilkins M.J."/>
            <person name="Williams K.H."/>
            <person name="Banfield J.F."/>
        </authorList>
    </citation>
    <scope>NUCLEOTIDE SEQUENCE [LARGE SCALE GENOMIC DNA]</scope>
</reference>
<sequence length="198" mass="21814">MNPLRDKGYSKTQVRIAQKLAQQNTSAKGGVSADQLKSMQLLRRRLANQAGTPTVSHAIARKIFAGEQATEHVLSAAGKTHFLKTTYRNPNLTAAQVERRALKSFVSQQKAPDDKAEMLKKTTKVYQAQRAKESGEVSSFAGTDRGRLQKMEEDRERGEYASEVLKSAETGQPVDEKGNQNDKHDSAPAIPFARNSDS</sequence>
<proteinExistence type="predicted"/>
<feature type="compositionally biased region" description="Basic and acidic residues" evidence="1">
    <location>
        <begin position="144"/>
        <end position="160"/>
    </location>
</feature>
<accession>A0A0G1N113</accession>
<dbReference type="EMBL" id="LCLH01000001">
    <property type="protein sequence ID" value="KKU14311.1"/>
    <property type="molecule type" value="Genomic_DNA"/>
</dbReference>
<protein>
    <submittedName>
        <fullName evidence="2">Uncharacterized protein</fullName>
    </submittedName>
</protein>
<gene>
    <name evidence="2" type="ORF">UX20_C0001G0003</name>
</gene>
<evidence type="ECO:0000313" key="3">
    <source>
        <dbReference type="Proteomes" id="UP000034911"/>
    </source>
</evidence>
<feature type="region of interest" description="Disordered" evidence="1">
    <location>
        <begin position="129"/>
        <end position="198"/>
    </location>
</feature>
<dbReference type="AlphaFoldDB" id="A0A0G1N113"/>
<name>A0A0G1N113_9BACT</name>
<dbReference type="STRING" id="1619050.UX20_C0001G0003"/>